<dbReference type="Gene3D" id="3.30.300.20">
    <property type="match status" value="1"/>
</dbReference>
<dbReference type="GO" id="GO:0030490">
    <property type="term" value="P:maturation of SSU-rRNA"/>
    <property type="evidence" value="ECO:0007669"/>
    <property type="project" value="UniProtKB-UniRule"/>
</dbReference>
<evidence type="ECO:0000313" key="4">
    <source>
        <dbReference type="Proteomes" id="UP000470771"/>
    </source>
</evidence>
<reference evidence="3 4" key="1">
    <citation type="submission" date="2019-12" db="EMBL/GenBank/DDBJ databases">
        <authorList>
            <person name="Zhao J."/>
        </authorList>
    </citation>
    <scope>NUCLEOTIDE SEQUENCE [LARGE SCALE GENOMIC DNA]</scope>
    <source>
        <strain evidence="3 4">S-15</strain>
    </source>
</reference>
<organism evidence="3 4">
    <name type="scientific">Acidiluteibacter ferrifornacis</name>
    <dbReference type="NCBI Taxonomy" id="2692424"/>
    <lineage>
        <taxon>Bacteria</taxon>
        <taxon>Pseudomonadati</taxon>
        <taxon>Bacteroidota</taxon>
        <taxon>Flavobacteriia</taxon>
        <taxon>Flavobacteriales</taxon>
        <taxon>Cryomorphaceae</taxon>
        <taxon>Acidiluteibacter</taxon>
    </lineage>
</organism>
<comment type="similarity">
    <text evidence="2">Belongs to the RbfA family.</text>
</comment>
<dbReference type="HAMAP" id="MF_00003">
    <property type="entry name" value="RbfA"/>
    <property type="match status" value="1"/>
</dbReference>
<dbReference type="Pfam" id="PF02033">
    <property type="entry name" value="RBFA"/>
    <property type="match status" value="1"/>
</dbReference>
<protein>
    <recommendedName>
        <fullName evidence="2">Ribosome-binding factor A</fullName>
    </recommendedName>
</protein>
<comment type="function">
    <text evidence="2">One of several proteins that assist in the late maturation steps of the functional core of the 30S ribosomal subunit. Associates with free 30S ribosomal subunits (but not with 30S subunits that are part of 70S ribosomes or polysomes). Required for efficient processing of 16S rRNA. May interact with the 5'-terminal helix region of 16S rRNA.</text>
</comment>
<sequence length="112" mass="12814">MDSLRQSKVARLLQKEIGDIFIKEFKSPLPGVMISITQVRVSPDLGVAKVYVSLFPSKDKKEALETLRKKTSEVRGFLGNRVAKQLRIVPEIIFYLDDSFDYAEKIDQLLKK</sequence>
<dbReference type="SUPFAM" id="SSF89919">
    <property type="entry name" value="Ribosome-binding factor A, RbfA"/>
    <property type="match status" value="1"/>
</dbReference>
<keyword evidence="4" id="KW-1185">Reference proteome</keyword>
<evidence type="ECO:0000256" key="2">
    <source>
        <dbReference type="HAMAP-Rule" id="MF_00003"/>
    </source>
</evidence>
<gene>
    <name evidence="2 3" type="primary">rbfA</name>
    <name evidence="3" type="ORF">GQN54_01070</name>
</gene>
<dbReference type="InterPro" id="IPR000238">
    <property type="entry name" value="RbfA"/>
</dbReference>
<comment type="caution">
    <text evidence="3">The sequence shown here is derived from an EMBL/GenBank/DDBJ whole genome shotgun (WGS) entry which is preliminary data.</text>
</comment>
<name>A0A6N9NHL4_9FLAO</name>
<comment type="subunit">
    <text evidence="2">Monomer. Binds 30S ribosomal subunits, but not 50S ribosomal subunits or 70S ribosomes.</text>
</comment>
<dbReference type="GO" id="GO:0005829">
    <property type="term" value="C:cytosol"/>
    <property type="evidence" value="ECO:0007669"/>
    <property type="project" value="TreeGrafter"/>
</dbReference>
<proteinExistence type="inferred from homology"/>
<accession>A0A6N9NHL4</accession>
<keyword evidence="2" id="KW-0963">Cytoplasm</keyword>
<dbReference type="PANTHER" id="PTHR33515:SF1">
    <property type="entry name" value="RIBOSOME-BINDING FACTOR A, CHLOROPLASTIC-RELATED"/>
    <property type="match status" value="1"/>
</dbReference>
<dbReference type="GO" id="GO:0043024">
    <property type="term" value="F:ribosomal small subunit binding"/>
    <property type="evidence" value="ECO:0007669"/>
    <property type="project" value="TreeGrafter"/>
</dbReference>
<comment type="subcellular location">
    <subcellularLocation>
        <location evidence="2">Cytoplasm</location>
    </subcellularLocation>
</comment>
<dbReference type="PANTHER" id="PTHR33515">
    <property type="entry name" value="RIBOSOME-BINDING FACTOR A, CHLOROPLASTIC-RELATED"/>
    <property type="match status" value="1"/>
</dbReference>
<dbReference type="AlphaFoldDB" id="A0A6N9NHL4"/>
<evidence type="ECO:0000256" key="1">
    <source>
        <dbReference type="ARBA" id="ARBA00022517"/>
    </source>
</evidence>
<evidence type="ECO:0000313" key="3">
    <source>
        <dbReference type="EMBL" id="NBG64687.1"/>
    </source>
</evidence>
<dbReference type="Proteomes" id="UP000470771">
    <property type="component" value="Unassembled WGS sequence"/>
</dbReference>
<dbReference type="RefSeq" id="WP_160631091.1">
    <property type="nucleotide sequence ID" value="NZ_WWNE01000003.1"/>
</dbReference>
<dbReference type="InterPro" id="IPR015946">
    <property type="entry name" value="KH_dom-like_a/b"/>
</dbReference>
<dbReference type="NCBIfam" id="TIGR00082">
    <property type="entry name" value="rbfA"/>
    <property type="match status" value="1"/>
</dbReference>
<dbReference type="EMBL" id="WWNE01000003">
    <property type="protein sequence ID" value="NBG64687.1"/>
    <property type="molecule type" value="Genomic_DNA"/>
</dbReference>
<dbReference type="InterPro" id="IPR023799">
    <property type="entry name" value="RbfA_dom_sf"/>
</dbReference>
<keyword evidence="1 2" id="KW-0690">Ribosome biogenesis</keyword>